<dbReference type="EMBL" id="BMAW01065381">
    <property type="protein sequence ID" value="GFT50173.1"/>
    <property type="molecule type" value="Genomic_DNA"/>
</dbReference>
<comment type="caution">
    <text evidence="1">The sequence shown here is derived from an EMBL/GenBank/DDBJ whole genome shotgun (WGS) entry which is preliminary data.</text>
</comment>
<proteinExistence type="predicted"/>
<gene>
    <name evidence="1" type="ORF">NPIL_196941</name>
</gene>
<keyword evidence="2" id="KW-1185">Reference proteome</keyword>
<organism evidence="1 2">
    <name type="scientific">Nephila pilipes</name>
    <name type="common">Giant wood spider</name>
    <name type="synonym">Nephila maculata</name>
    <dbReference type="NCBI Taxonomy" id="299642"/>
    <lineage>
        <taxon>Eukaryota</taxon>
        <taxon>Metazoa</taxon>
        <taxon>Ecdysozoa</taxon>
        <taxon>Arthropoda</taxon>
        <taxon>Chelicerata</taxon>
        <taxon>Arachnida</taxon>
        <taxon>Araneae</taxon>
        <taxon>Araneomorphae</taxon>
        <taxon>Entelegynae</taxon>
        <taxon>Araneoidea</taxon>
        <taxon>Nephilidae</taxon>
        <taxon>Nephila</taxon>
    </lineage>
</organism>
<evidence type="ECO:0000313" key="2">
    <source>
        <dbReference type="Proteomes" id="UP000887013"/>
    </source>
</evidence>
<dbReference type="Proteomes" id="UP000887013">
    <property type="component" value="Unassembled WGS sequence"/>
</dbReference>
<sequence length="73" mass="8824">MIQWLLRSKLRNEMDQLQKYKRKCCLTQPLGESFFDGRYGCLMGERAKKEKKNESMYSRLFVSSIYFFSRKVP</sequence>
<dbReference type="AlphaFoldDB" id="A0A8X6TU35"/>
<protein>
    <submittedName>
        <fullName evidence="1">Uncharacterized protein</fullName>
    </submittedName>
</protein>
<name>A0A8X6TU35_NEPPI</name>
<reference evidence="1" key="1">
    <citation type="submission" date="2020-08" db="EMBL/GenBank/DDBJ databases">
        <title>Multicomponent nature underlies the extraordinary mechanical properties of spider dragline silk.</title>
        <authorList>
            <person name="Kono N."/>
            <person name="Nakamura H."/>
            <person name="Mori M."/>
            <person name="Yoshida Y."/>
            <person name="Ohtoshi R."/>
            <person name="Malay A.D."/>
            <person name="Moran D.A.P."/>
            <person name="Tomita M."/>
            <person name="Numata K."/>
            <person name="Arakawa K."/>
        </authorList>
    </citation>
    <scope>NUCLEOTIDE SEQUENCE</scope>
</reference>
<accession>A0A8X6TU35</accession>
<evidence type="ECO:0000313" key="1">
    <source>
        <dbReference type="EMBL" id="GFT50173.1"/>
    </source>
</evidence>